<reference evidence="3" key="1">
    <citation type="journal article" date="2018" name="Nat. Microbiol.">
        <title>Leveraging single-cell genomics to expand the fungal tree of life.</title>
        <authorList>
            <person name="Ahrendt S.R."/>
            <person name="Quandt C.A."/>
            <person name="Ciobanu D."/>
            <person name="Clum A."/>
            <person name="Salamov A."/>
            <person name="Andreopoulos B."/>
            <person name="Cheng J.F."/>
            <person name="Woyke T."/>
            <person name="Pelin A."/>
            <person name="Henrissat B."/>
            <person name="Reynolds N.K."/>
            <person name="Benny G.L."/>
            <person name="Smith M.E."/>
            <person name="James T.Y."/>
            <person name="Grigoriev I.V."/>
        </authorList>
    </citation>
    <scope>NUCLEOTIDE SEQUENCE [LARGE SCALE GENOMIC DNA]</scope>
</reference>
<feature type="compositionally biased region" description="Basic and acidic residues" evidence="1">
    <location>
        <begin position="203"/>
        <end position="213"/>
    </location>
</feature>
<evidence type="ECO:0000313" key="2">
    <source>
        <dbReference type="EMBL" id="RKO90887.1"/>
    </source>
</evidence>
<evidence type="ECO:0000256" key="1">
    <source>
        <dbReference type="SAM" id="MobiDB-lite"/>
    </source>
</evidence>
<organism evidence="2 3">
    <name type="scientific">Blyttiomyces helicus</name>
    <dbReference type="NCBI Taxonomy" id="388810"/>
    <lineage>
        <taxon>Eukaryota</taxon>
        <taxon>Fungi</taxon>
        <taxon>Fungi incertae sedis</taxon>
        <taxon>Chytridiomycota</taxon>
        <taxon>Chytridiomycota incertae sedis</taxon>
        <taxon>Chytridiomycetes</taxon>
        <taxon>Chytridiomycetes incertae sedis</taxon>
        <taxon>Blyttiomyces</taxon>
    </lineage>
</organism>
<feature type="region of interest" description="Disordered" evidence="1">
    <location>
        <begin position="97"/>
        <end position="135"/>
    </location>
</feature>
<sequence>MPPTSAYAPNLNKQFNYSTHITLTSTLMNSPRRLSATANWAQQPSTGPISIRSTSDTLPCQFSHANHLDWQPTIPNLTPIFTMDIFAKAETIPLSAEDPLDGPEPWWDAASATSDARRPSVSSASTAGSASPFTSPRAAFAPMPMPAHIAFSGPPATEYSQQTQMFAWSSVGSGHEDVGTIPAHRRWNSCTLPMSAVTRAQVDENLGHSRRGSDGSWSSRTELPLLSPTLTHQSPLDPSWSSLPPPAILTAYPQTKPMHAHVPTFASRAYSRSPDLAPSSAPADCGPRCADRYDPAQQNYQPYHQMMQIPPLRPQKLHVQPLKAVPDPEPGFAITIEVKDRETGKIKKSFRYGAGRRVKVAAPVASSTFDPLSSSLVRSPGGNADSTTRHFPVLYPHDLGLA</sequence>
<evidence type="ECO:0000313" key="3">
    <source>
        <dbReference type="Proteomes" id="UP000269721"/>
    </source>
</evidence>
<dbReference type="EMBL" id="KZ995331">
    <property type="protein sequence ID" value="RKO90887.1"/>
    <property type="molecule type" value="Genomic_DNA"/>
</dbReference>
<accession>A0A4V1IRQ6</accession>
<gene>
    <name evidence="2" type="ORF">BDK51DRAFT_43832</name>
</gene>
<keyword evidence="3" id="KW-1185">Reference proteome</keyword>
<name>A0A4V1IRQ6_9FUNG</name>
<protein>
    <submittedName>
        <fullName evidence="2">Uncharacterized protein</fullName>
    </submittedName>
</protein>
<feature type="region of interest" description="Disordered" evidence="1">
    <location>
        <begin position="203"/>
        <end position="222"/>
    </location>
</feature>
<proteinExistence type="predicted"/>
<dbReference type="Proteomes" id="UP000269721">
    <property type="component" value="Unassembled WGS sequence"/>
</dbReference>
<feature type="compositionally biased region" description="Low complexity" evidence="1">
    <location>
        <begin position="119"/>
        <end position="135"/>
    </location>
</feature>
<dbReference type="AlphaFoldDB" id="A0A4V1IRQ6"/>